<accession>A0A0J8AXF0</accession>
<dbReference type="PATRIC" id="fig|1420583.3.peg.2157"/>
<organism evidence="1 2">
    <name type="scientific">Sphingobium cupriresistens LL01</name>
    <dbReference type="NCBI Taxonomy" id="1420583"/>
    <lineage>
        <taxon>Bacteria</taxon>
        <taxon>Pseudomonadati</taxon>
        <taxon>Pseudomonadota</taxon>
        <taxon>Alphaproteobacteria</taxon>
        <taxon>Sphingomonadales</taxon>
        <taxon>Sphingomonadaceae</taxon>
        <taxon>Sphingobium</taxon>
    </lineage>
</organism>
<dbReference type="STRING" id="1420583.V473_10725"/>
<keyword evidence="2" id="KW-1185">Reference proteome</keyword>
<evidence type="ECO:0000313" key="1">
    <source>
        <dbReference type="EMBL" id="KMS58860.1"/>
    </source>
</evidence>
<comment type="caution">
    <text evidence="1">The sequence shown here is derived from an EMBL/GenBank/DDBJ whole genome shotgun (WGS) entry which is preliminary data.</text>
</comment>
<dbReference type="EMBL" id="JACT01000001">
    <property type="protein sequence ID" value="KMS58860.1"/>
    <property type="molecule type" value="Genomic_DNA"/>
</dbReference>
<protein>
    <submittedName>
        <fullName evidence="1">Uncharacterized protein</fullName>
    </submittedName>
</protein>
<sequence length="206" mass="21996">MSIAIVMLLAGTNVQAQEADAPAARDFGAYGRDAAEDSMIDFARCVVRGSPRTAADALATRPGTREETARFNAIAKSRKGCLRHGKLRMKGNWMRGALAEQLYLNRFATPPVEPARPDAPAPVVAEGTSAYQAYADCAVARNAPAIDTLMRSKAGSGEERLAYGQAMPALSSCLAGGENTRLKIDRAVLRGYLAEALLDFRKRPPG</sequence>
<dbReference type="Proteomes" id="UP000052232">
    <property type="component" value="Unassembled WGS sequence"/>
</dbReference>
<proteinExistence type="predicted"/>
<name>A0A0J8AXF0_9SPHN</name>
<reference evidence="1 2" key="1">
    <citation type="journal article" date="2015" name="G3 (Bethesda)">
        <title>Insights into Ongoing Evolution of the Hexachlorocyclohexane Catabolic Pathway from Comparative Genomics of Ten Sphingomonadaceae Strains.</title>
        <authorList>
            <person name="Pearce S.L."/>
            <person name="Oakeshott J.G."/>
            <person name="Pandey G."/>
        </authorList>
    </citation>
    <scope>NUCLEOTIDE SEQUENCE [LARGE SCALE GENOMIC DNA]</scope>
    <source>
        <strain evidence="1 2">LL01</strain>
    </source>
</reference>
<dbReference type="AlphaFoldDB" id="A0A0J8AXF0"/>
<evidence type="ECO:0000313" key="2">
    <source>
        <dbReference type="Proteomes" id="UP000052232"/>
    </source>
</evidence>
<gene>
    <name evidence="1" type="ORF">V473_10725</name>
</gene>